<evidence type="ECO:0000313" key="13">
    <source>
        <dbReference type="Proteomes" id="UP000284706"/>
    </source>
</evidence>
<proteinExistence type="inferred from homology"/>
<comment type="caution">
    <text evidence="12">The sequence shown here is derived from an EMBL/GenBank/DDBJ whole genome shotgun (WGS) entry which is preliminary data.</text>
</comment>
<gene>
    <name evidence="12" type="ORF">CVT26_005233</name>
</gene>
<dbReference type="Pfam" id="PF01158">
    <property type="entry name" value="Ribosomal_L36e"/>
    <property type="match status" value="1"/>
</dbReference>
<feature type="non-terminal residue" evidence="12">
    <location>
        <position position="1"/>
    </location>
</feature>
<dbReference type="GO" id="GO:0006412">
    <property type="term" value="P:translation"/>
    <property type="evidence" value="ECO:0007669"/>
    <property type="project" value="InterPro"/>
</dbReference>
<feature type="domain" description="VTT" evidence="11">
    <location>
        <begin position="305"/>
        <end position="438"/>
    </location>
</feature>
<keyword evidence="6 10" id="KW-1133">Transmembrane helix</keyword>
<dbReference type="PANTHER" id="PTHR43220:SF21">
    <property type="entry name" value="TRANSMEMBRANE PROTEIN 41A"/>
    <property type="match status" value="1"/>
</dbReference>
<feature type="transmembrane region" description="Helical" evidence="10">
    <location>
        <begin position="309"/>
        <end position="328"/>
    </location>
</feature>
<feature type="transmembrane region" description="Helical" evidence="10">
    <location>
        <begin position="230"/>
        <end position="252"/>
    </location>
</feature>
<sequence length="548" mass="59218">STGTPTCWGGAESLLRDTDLRYGLNHGHPTTALPKAARPSQRKGVQSTKTKFVRSVIREVAGFSAYERRVMELLRNSKDKKARKLTKKRVAGHTSALKTQAGGAVDDYPGKQAGGSLSVVYVIEISRTRASSTSTNLRPAALTVHTLGRRRSNSCLQDQPKQPVPEDDHPSMLAVFLHRILDSFYAPQKHSSPCSNASSPRSSNDDFILPLSASAQTVSFNLMEPRPSPVSFSIIVVILLFPVSTLLVLWSLSTLPISLAWPHDLADLAQLGRELHGYSQSGVGPLSHVVGVMAISAVWKHAWSIPGSVLWNVLGGALFSPLYATVLLNALTTVGSACATLLSAPLGPFLAKLFPRALDMTRNALGGDSDLDPDPSGSPSKPRSPAWVRLSVLRLVGVVPWSGINIASGVCGVSLVDCMLGTFIGCLPWTAVTCQIGDILQTVASTPSPTPQTVSSLLTTPEIILKLVFLSVLSLAPILGRRQLRSIISHSPTSPDDKRDSRWTWVQDWRTKIRIASRSRAREQAQDQITLDTLIDEKSRLQDNPAYS</sequence>
<keyword evidence="7 10" id="KW-0472">Membrane</keyword>
<dbReference type="InterPro" id="IPR045014">
    <property type="entry name" value="TM41A/B"/>
</dbReference>
<evidence type="ECO:0000256" key="6">
    <source>
        <dbReference type="ARBA" id="ARBA00022989"/>
    </source>
</evidence>
<name>A0A409YVL3_9AGAR</name>
<keyword evidence="4" id="KW-0732">Signal</keyword>
<evidence type="ECO:0000259" key="11">
    <source>
        <dbReference type="Pfam" id="PF09335"/>
    </source>
</evidence>
<evidence type="ECO:0000256" key="2">
    <source>
        <dbReference type="ARBA" id="ARBA00006509"/>
    </source>
</evidence>
<evidence type="ECO:0000256" key="1">
    <source>
        <dbReference type="ARBA" id="ARBA00004141"/>
    </source>
</evidence>
<comment type="subcellular location">
    <subcellularLocation>
        <location evidence="1">Membrane</location>
        <topology evidence="1">Multi-pass membrane protein</topology>
    </subcellularLocation>
</comment>
<keyword evidence="13" id="KW-1185">Reference proteome</keyword>
<evidence type="ECO:0000256" key="5">
    <source>
        <dbReference type="ARBA" id="ARBA00022980"/>
    </source>
</evidence>
<comment type="similarity">
    <text evidence="2">Belongs to the eukaryotic ribosomal protein eL36 family.</text>
</comment>
<dbReference type="GO" id="GO:1990904">
    <property type="term" value="C:ribonucleoprotein complex"/>
    <property type="evidence" value="ECO:0007669"/>
    <property type="project" value="UniProtKB-KW"/>
</dbReference>
<dbReference type="AlphaFoldDB" id="A0A409YVL3"/>
<dbReference type="InterPro" id="IPR032816">
    <property type="entry name" value="VTT_dom"/>
</dbReference>
<evidence type="ECO:0000313" key="12">
    <source>
        <dbReference type="EMBL" id="PPR07032.1"/>
    </source>
</evidence>
<organism evidence="12 13">
    <name type="scientific">Gymnopilus dilepis</name>
    <dbReference type="NCBI Taxonomy" id="231916"/>
    <lineage>
        <taxon>Eukaryota</taxon>
        <taxon>Fungi</taxon>
        <taxon>Dikarya</taxon>
        <taxon>Basidiomycota</taxon>
        <taxon>Agaricomycotina</taxon>
        <taxon>Agaricomycetes</taxon>
        <taxon>Agaricomycetidae</taxon>
        <taxon>Agaricales</taxon>
        <taxon>Agaricineae</taxon>
        <taxon>Hymenogastraceae</taxon>
        <taxon>Gymnopilus</taxon>
    </lineage>
</organism>
<dbReference type="Pfam" id="PF09335">
    <property type="entry name" value="VTT_dom"/>
    <property type="match status" value="1"/>
</dbReference>
<dbReference type="GO" id="GO:0005840">
    <property type="term" value="C:ribosome"/>
    <property type="evidence" value="ECO:0007669"/>
    <property type="project" value="UniProtKB-KW"/>
</dbReference>
<dbReference type="PANTHER" id="PTHR43220">
    <property type="match status" value="1"/>
</dbReference>
<dbReference type="InParanoid" id="A0A409YVL3"/>
<evidence type="ECO:0000256" key="4">
    <source>
        <dbReference type="ARBA" id="ARBA00022729"/>
    </source>
</evidence>
<dbReference type="Gene3D" id="1.10.10.1760">
    <property type="entry name" value="60S ribosomal protein L36"/>
    <property type="match status" value="1"/>
</dbReference>
<dbReference type="InterPro" id="IPR038097">
    <property type="entry name" value="Ribosomal_eL36_sf"/>
</dbReference>
<protein>
    <recommendedName>
        <fullName evidence="11">VTT domain-containing protein</fullName>
    </recommendedName>
</protein>
<keyword evidence="3 10" id="KW-0812">Transmembrane</keyword>
<dbReference type="FunFam" id="1.10.10.1760:FF:000001">
    <property type="entry name" value="60S ribosomal protein L36"/>
    <property type="match status" value="1"/>
</dbReference>
<dbReference type="Proteomes" id="UP000284706">
    <property type="component" value="Unassembled WGS sequence"/>
</dbReference>
<dbReference type="OrthoDB" id="3364966at2759"/>
<evidence type="ECO:0000256" key="9">
    <source>
        <dbReference type="SAM" id="MobiDB-lite"/>
    </source>
</evidence>
<keyword evidence="5" id="KW-0689">Ribosomal protein</keyword>
<reference evidence="12 13" key="1">
    <citation type="journal article" date="2018" name="Evol. Lett.">
        <title>Horizontal gene cluster transfer increased hallucinogenic mushroom diversity.</title>
        <authorList>
            <person name="Reynolds H.T."/>
            <person name="Vijayakumar V."/>
            <person name="Gluck-Thaler E."/>
            <person name="Korotkin H.B."/>
            <person name="Matheny P.B."/>
            <person name="Slot J.C."/>
        </authorList>
    </citation>
    <scope>NUCLEOTIDE SEQUENCE [LARGE SCALE GENOMIC DNA]</scope>
    <source>
        <strain evidence="12 13">SRW20</strain>
    </source>
</reference>
<dbReference type="GO" id="GO:0016020">
    <property type="term" value="C:membrane"/>
    <property type="evidence" value="ECO:0007669"/>
    <property type="project" value="UniProtKB-SubCell"/>
</dbReference>
<feature type="region of interest" description="Disordered" evidence="9">
    <location>
        <begin position="365"/>
        <end position="384"/>
    </location>
</feature>
<evidence type="ECO:0000256" key="7">
    <source>
        <dbReference type="ARBA" id="ARBA00023136"/>
    </source>
</evidence>
<evidence type="ECO:0000256" key="10">
    <source>
        <dbReference type="SAM" id="Phobius"/>
    </source>
</evidence>
<evidence type="ECO:0000256" key="3">
    <source>
        <dbReference type="ARBA" id="ARBA00022692"/>
    </source>
</evidence>
<evidence type="ECO:0000256" key="8">
    <source>
        <dbReference type="ARBA" id="ARBA00023274"/>
    </source>
</evidence>
<dbReference type="InterPro" id="IPR000509">
    <property type="entry name" value="Ribosomal_eL36"/>
</dbReference>
<dbReference type="GO" id="GO:0003735">
    <property type="term" value="F:structural constituent of ribosome"/>
    <property type="evidence" value="ECO:0007669"/>
    <property type="project" value="InterPro"/>
</dbReference>
<dbReference type="EMBL" id="NHYE01000195">
    <property type="protein sequence ID" value="PPR07032.1"/>
    <property type="molecule type" value="Genomic_DNA"/>
</dbReference>
<keyword evidence="8" id="KW-0687">Ribonucleoprotein</keyword>
<accession>A0A409YVL3</accession>
<dbReference type="STRING" id="231916.A0A409YVL3"/>